<dbReference type="Gene3D" id="3.30.360.10">
    <property type="entry name" value="Dihydrodipicolinate Reductase, domain 2"/>
    <property type="match status" value="1"/>
</dbReference>
<dbReference type="InterPro" id="IPR055170">
    <property type="entry name" value="GFO_IDH_MocA-like_dom"/>
</dbReference>
<dbReference type="PANTHER" id="PTHR43708">
    <property type="entry name" value="CONSERVED EXPRESSED OXIDOREDUCTASE (EUROFUNG)"/>
    <property type="match status" value="1"/>
</dbReference>
<dbReference type="InterPro" id="IPR036291">
    <property type="entry name" value="NAD(P)-bd_dom_sf"/>
</dbReference>
<dbReference type="EMBL" id="JMPI01000025">
    <property type="protein sequence ID" value="KFC82107.1"/>
    <property type="molecule type" value="Genomic_DNA"/>
</dbReference>
<proteinExistence type="predicted"/>
<dbReference type="Gene3D" id="3.40.50.720">
    <property type="entry name" value="NAD(P)-binding Rossmann-like Domain"/>
    <property type="match status" value="1"/>
</dbReference>
<dbReference type="EC" id="1.1.1.-" evidence="3"/>
<gene>
    <name evidence="3" type="ORF">GBAG_1823</name>
</gene>
<dbReference type="AlphaFoldDB" id="A0A085GEG2"/>
<organism evidence="3 4">
    <name type="scientific">Buttiauxella agrestis ATCC 33320</name>
    <dbReference type="NCBI Taxonomy" id="1006004"/>
    <lineage>
        <taxon>Bacteria</taxon>
        <taxon>Pseudomonadati</taxon>
        <taxon>Pseudomonadota</taxon>
        <taxon>Gammaproteobacteria</taxon>
        <taxon>Enterobacterales</taxon>
        <taxon>Enterobacteriaceae</taxon>
        <taxon>Buttiauxella</taxon>
    </lineage>
</organism>
<keyword evidence="3" id="KW-0560">Oxidoreductase</keyword>
<evidence type="ECO:0000313" key="3">
    <source>
        <dbReference type="EMBL" id="KFC82107.1"/>
    </source>
</evidence>
<feature type="domain" description="GFO/IDH/MocA-like oxidoreductase" evidence="2">
    <location>
        <begin position="142"/>
        <end position="272"/>
    </location>
</feature>
<dbReference type="eggNOG" id="COG0673">
    <property type="taxonomic scope" value="Bacteria"/>
</dbReference>
<reference evidence="3 4" key="1">
    <citation type="submission" date="2014-05" db="EMBL/GenBank/DDBJ databases">
        <title>ATOL: Assembling a taxonomically balanced genome-scale reconstruction of the evolutionary history of the Enterobacteriaceae.</title>
        <authorList>
            <person name="Plunkett G.III."/>
            <person name="Neeno-Eckwall E.C."/>
            <person name="Glasner J.D."/>
            <person name="Perna N.T."/>
        </authorList>
    </citation>
    <scope>NUCLEOTIDE SEQUENCE [LARGE SCALE GENOMIC DNA]</scope>
    <source>
        <strain evidence="3 4">ATCC 33320</strain>
    </source>
</reference>
<evidence type="ECO:0000259" key="2">
    <source>
        <dbReference type="Pfam" id="PF22725"/>
    </source>
</evidence>
<dbReference type="InterPro" id="IPR051317">
    <property type="entry name" value="Gfo/Idh/MocA_oxidoreduct"/>
</dbReference>
<dbReference type="RefSeq" id="WP_034495192.1">
    <property type="nucleotide sequence ID" value="NZ_JMPI01000025.1"/>
</dbReference>
<comment type="caution">
    <text evidence="3">The sequence shown here is derived from an EMBL/GenBank/DDBJ whole genome shotgun (WGS) entry which is preliminary data.</text>
</comment>
<dbReference type="SUPFAM" id="SSF55347">
    <property type="entry name" value="Glyceraldehyde-3-phosphate dehydrogenase-like, C-terminal domain"/>
    <property type="match status" value="1"/>
</dbReference>
<sequence length="371" mass="40713">MKRLRLGMVGGGEGSFIGGVHRIAARLDDQFELVAGAFSSSPEVAKRSGEALFIAADRCYASWQEMAEREASRPDGIEVVSIVTPNHLHVPIAKVFLQHGIHVICDKPLGVTLAEAQELAQVIDASGLQFILTHNYSALPMVREARARIANSEIGDIRAIEVEYLQDWLNDRLELTDNKQASWRGNPAMAGAGAIGDIGTHAWQLAAFVSGMEPETLRGELLTRIPGRVLDDEVYAEMRYANGARGRLWASQVAPGFENDLRLRIVGSRATISFRQQQPEILEIHPHHGNSYVVTRNGVNNHDSVRHQCRTPAGHPEGYLEGFAQIYREAAVKIRGGDAPLLPGIAAGLAGMKFIETMRESSDRGGEWVEW</sequence>
<evidence type="ECO:0000259" key="1">
    <source>
        <dbReference type="Pfam" id="PF01408"/>
    </source>
</evidence>
<dbReference type="GO" id="GO:0016491">
    <property type="term" value="F:oxidoreductase activity"/>
    <property type="evidence" value="ECO:0007669"/>
    <property type="project" value="UniProtKB-KW"/>
</dbReference>
<accession>A0A085GEG2</accession>
<dbReference type="OrthoDB" id="9801953at2"/>
<dbReference type="Pfam" id="PF22725">
    <property type="entry name" value="GFO_IDH_MocA_C3"/>
    <property type="match status" value="1"/>
</dbReference>
<dbReference type="EC" id="1.-.-.-" evidence="3"/>
<name>A0A085GEG2_9ENTR</name>
<dbReference type="STRING" id="1006004.GBAG_1823"/>
<protein>
    <submittedName>
        <fullName evidence="3">Oxidoreductase</fullName>
        <ecNumber evidence="3">1.-.-.-</ecNumber>
        <ecNumber evidence="3">1.1.1.-</ecNumber>
    </submittedName>
</protein>
<dbReference type="GO" id="GO:0000166">
    <property type="term" value="F:nucleotide binding"/>
    <property type="evidence" value="ECO:0007669"/>
    <property type="project" value="InterPro"/>
</dbReference>
<keyword evidence="4" id="KW-1185">Reference proteome</keyword>
<dbReference type="InterPro" id="IPR000683">
    <property type="entry name" value="Gfo/Idh/MocA-like_OxRdtase_N"/>
</dbReference>
<dbReference type="Pfam" id="PF01408">
    <property type="entry name" value="GFO_IDH_MocA"/>
    <property type="match status" value="1"/>
</dbReference>
<feature type="domain" description="Gfo/Idh/MocA-like oxidoreductase N-terminal" evidence="1">
    <location>
        <begin position="5"/>
        <end position="132"/>
    </location>
</feature>
<evidence type="ECO:0000313" key="4">
    <source>
        <dbReference type="Proteomes" id="UP000028653"/>
    </source>
</evidence>
<dbReference type="SUPFAM" id="SSF51735">
    <property type="entry name" value="NAD(P)-binding Rossmann-fold domains"/>
    <property type="match status" value="1"/>
</dbReference>
<dbReference type="PANTHER" id="PTHR43708:SF3">
    <property type="entry name" value="OXIDOREDUCTASE"/>
    <property type="match status" value="1"/>
</dbReference>
<dbReference type="Proteomes" id="UP000028653">
    <property type="component" value="Unassembled WGS sequence"/>
</dbReference>